<dbReference type="GO" id="GO:0016757">
    <property type="term" value="F:glycosyltransferase activity"/>
    <property type="evidence" value="ECO:0007669"/>
    <property type="project" value="UniProtKB-KW"/>
</dbReference>
<keyword evidence="1" id="KW-0808">Transferase</keyword>
<name>A0AB35MK89_9MICO</name>
<dbReference type="Pfam" id="PF13692">
    <property type="entry name" value="Glyco_trans_1_4"/>
    <property type="match status" value="1"/>
</dbReference>
<dbReference type="CDD" id="cd03801">
    <property type="entry name" value="GT4_PimA-like"/>
    <property type="match status" value="1"/>
</dbReference>
<dbReference type="EC" id="2.4.-.-" evidence="1"/>
<keyword evidence="1" id="KW-0328">Glycosyltransferase</keyword>
<gene>
    <name evidence="1" type="ORF">QQ002_11585</name>
</gene>
<dbReference type="Proteomes" id="UP001172756">
    <property type="component" value="Unassembled WGS sequence"/>
</dbReference>
<dbReference type="SUPFAM" id="SSF53756">
    <property type="entry name" value="UDP-Glycosyltransferase/glycogen phosphorylase"/>
    <property type="match status" value="1"/>
</dbReference>
<dbReference type="RefSeq" id="WP_301160828.1">
    <property type="nucleotide sequence ID" value="NZ_JAUHQB010000009.1"/>
</dbReference>
<evidence type="ECO:0000313" key="2">
    <source>
        <dbReference type="Proteomes" id="UP001172756"/>
    </source>
</evidence>
<proteinExistence type="predicted"/>
<accession>A0AB35MK89</accession>
<comment type="caution">
    <text evidence="1">The sequence shown here is derived from an EMBL/GenBank/DDBJ whole genome shotgun (WGS) entry which is preliminary data.</text>
</comment>
<dbReference type="EMBL" id="JAUHQB010000009">
    <property type="protein sequence ID" value="MDN4484183.1"/>
    <property type="molecule type" value="Genomic_DNA"/>
</dbReference>
<reference evidence="1 2" key="1">
    <citation type="submission" date="2023-06" db="EMBL/GenBank/DDBJ databases">
        <title>SYSU T0a273.</title>
        <authorList>
            <person name="Gao L."/>
            <person name="Fang B.-Z."/>
            <person name="Li W.-J."/>
        </authorList>
    </citation>
    <scope>NUCLEOTIDE SEQUENCE [LARGE SCALE GENOMIC DNA]</scope>
    <source>
        <strain evidence="1 2">SYSU T0a273</strain>
    </source>
</reference>
<sequence length="368" mass="40045">MRLVVVSQLPPPFHGSTIMTARFLEALRASGHEVLLVERRFSRRVDEVGRFSVAKIPKAMSLVLRAWRYGAQRGVHGIIVFSTTRTFSFLVDWVILEALRPVASKTLLYVHTVGYEALAQRGRLWRWLVSRTLGQGRRVVCLGPSLVADVRAWVPPSRVTIIGNTTTAEPGYDSGVGARRPSGYFLFFSNLIPEKGPESFLDASIAVAQHFGDAKFVLAGASASDSYTAEIVRRAQTHPRIEFVGAVTDPREKWELIRGAAALVFPSSYPYEAQPLTILEAMSVGTPVVAFDVGGISDVVVPGVSGLLVPPGDTDGLVVAMKRLLGEAGLRESLSAGSRERFSACFSESTYRENWEETLGDLVDGAGP</sequence>
<dbReference type="Gene3D" id="3.40.50.2000">
    <property type="entry name" value="Glycogen Phosphorylase B"/>
    <property type="match status" value="2"/>
</dbReference>
<organism evidence="1 2">
    <name type="scientific">Demequina lignilytica</name>
    <dbReference type="NCBI Taxonomy" id="3051663"/>
    <lineage>
        <taxon>Bacteria</taxon>
        <taxon>Bacillati</taxon>
        <taxon>Actinomycetota</taxon>
        <taxon>Actinomycetes</taxon>
        <taxon>Micrococcales</taxon>
        <taxon>Demequinaceae</taxon>
        <taxon>Demequina</taxon>
    </lineage>
</organism>
<dbReference type="PANTHER" id="PTHR12526:SF636">
    <property type="entry name" value="BLL3647 PROTEIN"/>
    <property type="match status" value="1"/>
</dbReference>
<evidence type="ECO:0000313" key="1">
    <source>
        <dbReference type="EMBL" id="MDN4484183.1"/>
    </source>
</evidence>
<dbReference type="AlphaFoldDB" id="A0AB35MK89"/>
<protein>
    <submittedName>
        <fullName evidence="1">Glycosyltransferase family 4 protein</fullName>
        <ecNumber evidence="1">2.4.-.-</ecNumber>
    </submittedName>
</protein>
<dbReference type="PANTHER" id="PTHR12526">
    <property type="entry name" value="GLYCOSYLTRANSFERASE"/>
    <property type="match status" value="1"/>
</dbReference>